<organism evidence="2 3">
    <name type="scientific">Armillaria ostoyae</name>
    <name type="common">Armillaria root rot fungus</name>
    <dbReference type="NCBI Taxonomy" id="47428"/>
    <lineage>
        <taxon>Eukaryota</taxon>
        <taxon>Fungi</taxon>
        <taxon>Dikarya</taxon>
        <taxon>Basidiomycota</taxon>
        <taxon>Agaricomycotina</taxon>
        <taxon>Agaricomycetes</taxon>
        <taxon>Agaricomycetidae</taxon>
        <taxon>Agaricales</taxon>
        <taxon>Marasmiineae</taxon>
        <taxon>Physalacriaceae</taxon>
        <taxon>Armillaria</taxon>
    </lineage>
</organism>
<keyword evidence="3" id="KW-1185">Reference proteome</keyword>
<evidence type="ECO:0000313" key="3">
    <source>
        <dbReference type="Proteomes" id="UP000219338"/>
    </source>
</evidence>
<sequence>MGFENHSTIGTCYVASRNEIMLIVRRARTQSAGRNDANSKQAASSEFPGLPDSRKSSFFSRYD</sequence>
<dbReference type="Proteomes" id="UP000219338">
    <property type="component" value="Unassembled WGS sequence"/>
</dbReference>
<reference evidence="3" key="1">
    <citation type="journal article" date="2017" name="Nat. Ecol. Evol.">
        <title>Genome expansion and lineage-specific genetic innovations in the forest pathogenic fungi Armillaria.</title>
        <authorList>
            <person name="Sipos G."/>
            <person name="Prasanna A.N."/>
            <person name="Walter M.C."/>
            <person name="O'Connor E."/>
            <person name="Balint B."/>
            <person name="Krizsan K."/>
            <person name="Kiss B."/>
            <person name="Hess J."/>
            <person name="Varga T."/>
            <person name="Slot J."/>
            <person name="Riley R."/>
            <person name="Boka B."/>
            <person name="Rigling D."/>
            <person name="Barry K."/>
            <person name="Lee J."/>
            <person name="Mihaltcheva S."/>
            <person name="LaButti K."/>
            <person name="Lipzen A."/>
            <person name="Waldron R."/>
            <person name="Moloney N.M."/>
            <person name="Sperisen C."/>
            <person name="Kredics L."/>
            <person name="Vagvoelgyi C."/>
            <person name="Patrignani A."/>
            <person name="Fitzpatrick D."/>
            <person name="Nagy I."/>
            <person name="Doyle S."/>
            <person name="Anderson J.B."/>
            <person name="Grigoriev I.V."/>
            <person name="Gueldener U."/>
            <person name="Muensterkoetter M."/>
            <person name="Nagy L.G."/>
        </authorList>
    </citation>
    <scope>NUCLEOTIDE SEQUENCE [LARGE SCALE GENOMIC DNA]</scope>
    <source>
        <strain evidence="3">C18/9</strain>
    </source>
</reference>
<dbReference type="EMBL" id="FUEG01000039">
    <property type="protein sequence ID" value="SJL16910.1"/>
    <property type="molecule type" value="Genomic_DNA"/>
</dbReference>
<protein>
    <submittedName>
        <fullName evidence="2">Uncharacterized protein</fullName>
    </submittedName>
</protein>
<feature type="compositionally biased region" description="Polar residues" evidence="1">
    <location>
        <begin position="29"/>
        <end position="44"/>
    </location>
</feature>
<feature type="region of interest" description="Disordered" evidence="1">
    <location>
        <begin position="29"/>
        <end position="63"/>
    </location>
</feature>
<evidence type="ECO:0000313" key="2">
    <source>
        <dbReference type="EMBL" id="SJL16910.1"/>
    </source>
</evidence>
<evidence type="ECO:0000256" key="1">
    <source>
        <dbReference type="SAM" id="MobiDB-lite"/>
    </source>
</evidence>
<name>A0A284S7D6_ARMOS</name>
<accession>A0A284S7D6</accession>
<gene>
    <name evidence="2" type="ORF">ARMOST_20441</name>
</gene>
<dbReference type="AlphaFoldDB" id="A0A284S7D6"/>
<proteinExistence type="predicted"/>